<gene>
    <name evidence="1" type="ORF">Nepgr_020342</name>
</gene>
<name>A0AAD3SYV5_NEPGR</name>
<protein>
    <submittedName>
        <fullName evidence="1">Uncharacterized protein</fullName>
    </submittedName>
</protein>
<reference evidence="1" key="1">
    <citation type="submission" date="2023-05" db="EMBL/GenBank/DDBJ databases">
        <title>Nepenthes gracilis genome sequencing.</title>
        <authorList>
            <person name="Fukushima K."/>
        </authorList>
    </citation>
    <scope>NUCLEOTIDE SEQUENCE</scope>
    <source>
        <strain evidence="1">SING2019-196</strain>
    </source>
</reference>
<evidence type="ECO:0000313" key="2">
    <source>
        <dbReference type="Proteomes" id="UP001279734"/>
    </source>
</evidence>
<dbReference type="AlphaFoldDB" id="A0AAD3SYV5"/>
<dbReference type="Proteomes" id="UP001279734">
    <property type="component" value="Unassembled WGS sequence"/>
</dbReference>
<dbReference type="EMBL" id="BSYO01000019">
    <property type="protein sequence ID" value="GMH18501.1"/>
    <property type="molecule type" value="Genomic_DNA"/>
</dbReference>
<proteinExistence type="predicted"/>
<evidence type="ECO:0000313" key="1">
    <source>
        <dbReference type="EMBL" id="GMH18501.1"/>
    </source>
</evidence>
<sequence>MICLVCKAKPFSSNTAVELDQLAKPTQPVGFGNMHSSTQDHVSQSIQLQTKLASTAIQIGHRQTAIAAIKKRQHKDTDPRQPIRISQTARILAQEGRHAINATSGKHTPRLISLPSQGQLNERHVKQIDRPSTVVGDAPAGPAAVADNAVYDSLDPADAGVLLNLVLIVWKLLGSYLEFGMLIRGVRHTVSLDPSWNGSWVHLGCCLFTYGEEDGVIVKCCAAARYLQLLFTELAHVGMYHVVFLASEISSDVSLEGWNLMN</sequence>
<comment type="caution">
    <text evidence="1">The sequence shown here is derived from an EMBL/GenBank/DDBJ whole genome shotgun (WGS) entry which is preliminary data.</text>
</comment>
<accession>A0AAD3SYV5</accession>
<keyword evidence="2" id="KW-1185">Reference proteome</keyword>
<organism evidence="1 2">
    <name type="scientific">Nepenthes gracilis</name>
    <name type="common">Slender pitcher plant</name>
    <dbReference type="NCBI Taxonomy" id="150966"/>
    <lineage>
        <taxon>Eukaryota</taxon>
        <taxon>Viridiplantae</taxon>
        <taxon>Streptophyta</taxon>
        <taxon>Embryophyta</taxon>
        <taxon>Tracheophyta</taxon>
        <taxon>Spermatophyta</taxon>
        <taxon>Magnoliopsida</taxon>
        <taxon>eudicotyledons</taxon>
        <taxon>Gunneridae</taxon>
        <taxon>Pentapetalae</taxon>
        <taxon>Caryophyllales</taxon>
        <taxon>Nepenthaceae</taxon>
        <taxon>Nepenthes</taxon>
    </lineage>
</organism>